<evidence type="ECO:0000313" key="8">
    <source>
        <dbReference type="Proteomes" id="UP000887566"/>
    </source>
</evidence>
<dbReference type="InterPro" id="IPR017452">
    <property type="entry name" value="GPCR_Rhodpsn_7TM"/>
</dbReference>
<evidence type="ECO:0000256" key="1">
    <source>
        <dbReference type="ARBA" id="ARBA00004651"/>
    </source>
</evidence>
<sequence length="336" mass="37782">MNETTPVSWSLISPFVIFIVEGSIMCIGNGLIAATVLSNKSLRNRKEMLLMAGLAAADFIYGSGTFLAGLLRLILAMQNKLNYLVTSWDCMLFPSTSPLCIGQETVGLMAVFISIDRYLAVAHFATYRSLGVKYAYRILFFVFTYGIIIGACQFLASYYLTERIADKKQVCLGPTAVPGWFQGVDSNLTAVFGYLSVVIYIGVYLVFRKHMRRSTTDEFGNDDPRRTRQMEMQRRVTVTLGIVTFFTFIFYCAPIAYTSIASYLNIPFNSSLIWTLTRINSIVNIFIYLVRQQELRRAMISLLLCRPAVTTGTVLPQQVQVHSGTRRIPSNSEVQK</sequence>
<dbReference type="SUPFAM" id="SSF81321">
    <property type="entry name" value="Family A G protein-coupled receptor-like"/>
    <property type="match status" value="1"/>
</dbReference>
<keyword evidence="4 6" id="KW-1133">Transmembrane helix</keyword>
<dbReference type="Pfam" id="PF00001">
    <property type="entry name" value="7tm_1"/>
    <property type="match status" value="1"/>
</dbReference>
<evidence type="ECO:0000256" key="6">
    <source>
        <dbReference type="SAM" id="Phobius"/>
    </source>
</evidence>
<keyword evidence="5 6" id="KW-0472">Membrane</keyword>
<evidence type="ECO:0000256" key="2">
    <source>
        <dbReference type="ARBA" id="ARBA00022475"/>
    </source>
</evidence>
<dbReference type="AlphaFoldDB" id="A0A914XDL4"/>
<evidence type="ECO:0000256" key="3">
    <source>
        <dbReference type="ARBA" id="ARBA00022692"/>
    </source>
</evidence>
<name>A0A914XDL4_9BILA</name>
<dbReference type="GO" id="GO:0004930">
    <property type="term" value="F:G protein-coupled receptor activity"/>
    <property type="evidence" value="ECO:0007669"/>
    <property type="project" value="InterPro"/>
</dbReference>
<proteinExistence type="predicted"/>
<accession>A0A914XDL4</accession>
<dbReference type="CDD" id="cd00637">
    <property type="entry name" value="7tm_classA_rhodopsin-like"/>
    <property type="match status" value="1"/>
</dbReference>
<feature type="transmembrane region" description="Helical" evidence="6">
    <location>
        <begin position="188"/>
        <end position="207"/>
    </location>
</feature>
<dbReference type="WBParaSite" id="PSAMB.scaffold753size71358.g8584.t1">
    <property type="protein sequence ID" value="PSAMB.scaffold753size71358.g8584.t1"/>
    <property type="gene ID" value="PSAMB.scaffold753size71358.g8584"/>
</dbReference>
<dbReference type="GO" id="GO:0005886">
    <property type="term" value="C:plasma membrane"/>
    <property type="evidence" value="ECO:0007669"/>
    <property type="project" value="UniProtKB-SubCell"/>
</dbReference>
<feature type="transmembrane region" description="Helical" evidence="6">
    <location>
        <begin position="49"/>
        <end position="75"/>
    </location>
</feature>
<dbReference type="InterPro" id="IPR000276">
    <property type="entry name" value="GPCR_Rhodpsn"/>
</dbReference>
<protein>
    <submittedName>
        <fullName evidence="9">G-protein coupled receptors family 1 profile domain-containing protein</fullName>
    </submittedName>
</protein>
<dbReference type="SMART" id="SM01381">
    <property type="entry name" value="7TM_GPCR_Srsx"/>
    <property type="match status" value="1"/>
</dbReference>
<evidence type="ECO:0000256" key="5">
    <source>
        <dbReference type="ARBA" id="ARBA00023136"/>
    </source>
</evidence>
<organism evidence="8 9">
    <name type="scientific">Plectus sambesii</name>
    <dbReference type="NCBI Taxonomy" id="2011161"/>
    <lineage>
        <taxon>Eukaryota</taxon>
        <taxon>Metazoa</taxon>
        <taxon>Ecdysozoa</taxon>
        <taxon>Nematoda</taxon>
        <taxon>Chromadorea</taxon>
        <taxon>Plectida</taxon>
        <taxon>Plectina</taxon>
        <taxon>Plectoidea</taxon>
        <taxon>Plectidae</taxon>
        <taxon>Plectus</taxon>
    </lineage>
</organism>
<keyword evidence="2" id="KW-1003">Cell membrane</keyword>
<dbReference type="PANTHER" id="PTHR22750">
    <property type="entry name" value="G-PROTEIN COUPLED RECEPTOR"/>
    <property type="match status" value="1"/>
</dbReference>
<feature type="transmembrane region" description="Helical" evidence="6">
    <location>
        <begin position="272"/>
        <end position="290"/>
    </location>
</feature>
<evidence type="ECO:0000313" key="9">
    <source>
        <dbReference type="WBParaSite" id="PSAMB.scaffold753size71358.g8584.t1"/>
    </source>
</evidence>
<keyword evidence="8" id="KW-1185">Reference proteome</keyword>
<reference evidence="9" key="1">
    <citation type="submission" date="2022-11" db="UniProtKB">
        <authorList>
            <consortium name="WormBaseParasite"/>
        </authorList>
    </citation>
    <scope>IDENTIFICATION</scope>
</reference>
<dbReference type="PROSITE" id="PS50262">
    <property type="entry name" value="G_PROTEIN_RECEP_F1_2"/>
    <property type="match status" value="1"/>
</dbReference>
<dbReference type="Gene3D" id="1.20.1070.10">
    <property type="entry name" value="Rhodopsin 7-helix transmembrane proteins"/>
    <property type="match status" value="1"/>
</dbReference>
<feature type="transmembrane region" description="Helical" evidence="6">
    <location>
        <begin position="12"/>
        <end position="37"/>
    </location>
</feature>
<evidence type="ECO:0000259" key="7">
    <source>
        <dbReference type="PROSITE" id="PS50262"/>
    </source>
</evidence>
<feature type="transmembrane region" description="Helical" evidence="6">
    <location>
        <begin position="138"/>
        <end position="160"/>
    </location>
</feature>
<feature type="transmembrane region" description="Helical" evidence="6">
    <location>
        <begin position="236"/>
        <end position="260"/>
    </location>
</feature>
<feature type="domain" description="G-protein coupled receptors family 1 profile" evidence="7">
    <location>
        <begin position="28"/>
        <end position="288"/>
    </location>
</feature>
<comment type="subcellular location">
    <subcellularLocation>
        <location evidence="1">Cell membrane</location>
        <topology evidence="1">Multi-pass membrane protein</topology>
    </subcellularLocation>
</comment>
<evidence type="ECO:0000256" key="4">
    <source>
        <dbReference type="ARBA" id="ARBA00022989"/>
    </source>
</evidence>
<dbReference type="Proteomes" id="UP000887566">
    <property type="component" value="Unplaced"/>
</dbReference>
<keyword evidence="3 6" id="KW-0812">Transmembrane</keyword>